<evidence type="ECO:0000313" key="3">
    <source>
        <dbReference type="WBParaSite" id="L893_g23132.t1"/>
    </source>
</evidence>
<keyword evidence="2" id="KW-1185">Reference proteome</keyword>
<feature type="compositionally biased region" description="Polar residues" evidence="1">
    <location>
        <begin position="46"/>
        <end position="61"/>
    </location>
</feature>
<evidence type="ECO:0000313" key="2">
    <source>
        <dbReference type="Proteomes" id="UP000095287"/>
    </source>
</evidence>
<feature type="compositionally biased region" description="Basic and acidic residues" evidence="1">
    <location>
        <begin position="106"/>
        <end position="118"/>
    </location>
</feature>
<feature type="compositionally biased region" description="Pro residues" evidence="1">
    <location>
        <begin position="9"/>
        <end position="19"/>
    </location>
</feature>
<dbReference type="AlphaFoldDB" id="A0A1I7Z5I7"/>
<accession>A0A1I7Z5I7</accession>
<dbReference type="Proteomes" id="UP000095287">
    <property type="component" value="Unplaced"/>
</dbReference>
<proteinExistence type="predicted"/>
<dbReference type="WBParaSite" id="L893_g23132.t1">
    <property type="protein sequence ID" value="L893_g23132.t1"/>
    <property type="gene ID" value="L893_g23132"/>
</dbReference>
<evidence type="ECO:0000256" key="1">
    <source>
        <dbReference type="SAM" id="MobiDB-lite"/>
    </source>
</evidence>
<reference evidence="3" key="1">
    <citation type="submission" date="2016-11" db="UniProtKB">
        <authorList>
            <consortium name="WormBaseParasite"/>
        </authorList>
    </citation>
    <scope>IDENTIFICATION</scope>
</reference>
<name>A0A1I7Z5I7_9BILA</name>
<feature type="region of interest" description="Disordered" evidence="1">
    <location>
        <begin position="1"/>
        <end position="131"/>
    </location>
</feature>
<protein>
    <submittedName>
        <fullName evidence="3">Phosphoprotein</fullName>
    </submittedName>
</protein>
<feature type="compositionally biased region" description="Low complexity" evidence="1">
    <location>
        <begin position="62"/>
        <end position="74"/>
    </location>
</feature>
<feature type="compositionally biased region" description="Pro residues" evidence="1">
    <location>
        <begin position="75"/>
        <end position="88"/>
    </location>
</feature>
<sequence>MASSRPNQPSGPPSNPPGNPFMASFNRMMKTTSRETATAPPENVQRGASQIGRPQNAQQRNPTSLPLSTPSQPSVRPPSAPAPAPAPAPQEALMDSFKRMMLNVPKKQEGPAAPEKDQPNANQSDNAERTMIATEDLERMLQLLRELVELPTTSIGIQDECEEMIKLIEKTLKK</sequence>
<organism evidence="2 3">
    <name type="scientific">Steinernema glaseri</name>
    <dbReference type="NCBI Taxonomy" id="37863"/>
    <lineage>
        <taxon>Eukaryota</taxon>
        <taxon>Metazoa</taxon>
        <taxon>Ecdysozoa</taxon>
        <taxon>Nematoda</taxon>
        <taxon>Chromadorea</taxon>
        <taxon>Rhabditida</taxon>
        <taxon>Tylenchina</taxon>
        <taxon>Panagrolaimomorpha</taxon>
        <taxon>Strongyloidoidea</taxon>
        <taxon>Steinernematidae</taxon>
        <taxon>Steinernema</taxon>
    </lineage>
</organism>